<dbReference type="PRINTS" id="PR01338">
    <property type="entry name" value="TYPE3OMKPROT"/>
</dbReference>
<name>Q11M66_CHESB</name>
<dbReference type="OrthoDB" id="9807026at2"/>
<feature type="domain" description="Flagellar M-ring N-terminal" evidence="9">
    <location>
        <begin position="37"/>
        <end position="201"/>
    </location>
</feature>
<dbReference type="eggNOG" id="COG4669">
    <property type="taxonomic scope" value="Bacteria"/>
</dbReference>
<accession>Q11M66</accession>
<dbReference type="PANTHER" id="PTHR30046:SF2">
    <property type="entry name" value="YOP PROTEINS TRANSLOCATION LIPOPROTEIN J"/>
    <property type="match status" value="1"/>
</dbReference>
<evidence type="ECO:0000256" key="1">
    <source>
        <dbReference type="ARBA" id="ARBA00004459"/>
    </source>
</evidence>
<dbReference type="PANTHER" id="PTHR30046">
    <property type="entry name" value="FLAGELLAR M-RING PROTEIN"/>
    <property type="match status" value="1"/>
</dbReference>
<comment type="subcellular location">
    <subcellularLocation>
        <location evidence="1">Cell outer membrane</location>
        <topology evidence="1">Lipid-anchor</topology>
    </subcellularLocation>
</comment>
<keyword evidence="5 8" id="KW-0564">Palmitate</keyword>
<keyword evidence="8" id="KW-0812">Transmembrane</keyword>
<organism evidence="10">
    <name type="scientific">Chelativorans sp. (strain BNC1)</name>
    <dbReference type="NCBI Taxonomy" id="266779"/>
    <lineage>
        <taxon>Bacteria</taxon>
        <taxon>Pseudomonadati</taxon>
        <taxon>Pseudomonadota</taxon>
        <taxon>Alphaproteobacteria</taxon>
        <taxon>Hyphomicrobiales</taxon>
        <taxon>Phyllobacteriaceae</taxon>
        <taxon>Chelativorans</taxon>
    </lineage>
</organism>
<dbReference type="InterPro" id="IPR045851">
    <property type="entry name" value="AMP-bd_C_sf"/>
</dbReference>
<evidence type="ECO:0000256" key="4">
    <source>
        <dbReference type="ARBA" id="ARBA00023136"/>
    </source>
</evidence>
<dbReference type="Gene3D" id="3.30.300.30">
    <property type="match status" value="1"/>
</dbReference>
<proteinExistence type="inferred from homology"/>
<dbReference type="GO" id="GO:0009306">
    <property type="term" value="P:protein secretion"/>
    <property type="evidence" value="ECO:0007669"/>
    <property type="project" value="InterPro"/>
</dbReference>
<evidence type="ECO:0000256" key="8">
    <source>
        <dbReference type="RuleBase" id="RU364102"/>
    </source>
</evidence>
<dbReference type="STRING" id="266779.Meso_0104"/>
<dbReference type="HOGENOM" id="CLU_073268_0_0_5"/>
<dbReference type="EMBL" id="CP000390">
    <property type="protein sequence ID" value="ABG61509.1"/>
    <property type="molecule type" value="Genomic_DNA"/>
</dbReference>
<keyword evidence="7 8" id="KW-0449">Lipoprotein</keyword>
<dbReference type="AlphaFoldDB" id="Q11M66"/>
<dbReference type="InterPro" id="IPR043427">
    <property type="entry name" value="YscJ/FliF"/>
</dbReference>
<gene>
    <name evidence="10" type="ordered locus">Meso_0104</name>
</gene>
<dbReference type="InterPro" id="IPR003282">
    <property type="entry name" value="T3SS_SctJ"/>
</dbReference>
<evidence type="ECO:0000256" key="6">
    <source>
        <dbReference type="ARBA" id="ARBA00023237"/>
    </source>
</evidence>
<dbReference type="KEGG" id="mes:Meso_0104"/>
<dbReference type="InterPro" id="IPR006182">
    <property type="entry name" value="FliF_N_dom"/>
</dbReference>
<evidence type="ECO:0000256" key="3">
    <source>
        <dbReference type="ARBA" id="ARBA00022729"/>
    </source>
</evidence>
<dbReference type="Gene3D" id="3.30.70.1530">
    <property type="entry name" value="Hypothetical protein rpa1041"/>
    <property type="match status" value="1"/>
</dbReference>
<dbReference type="NCBIfam" id="TIGR02544">
    <property type="entry name" value="III_secr_YscJ"/>
    <property type="match status" value="1"/>
</dbReference>
<keyword evidence="8" id="KW-1133">Transmembrane helix</keyword>
<evidence type="ECO:0000259" key="9">
    <source>
        <dbReference type="Pfam" id="PF01514"/>
    </source>
</evidence>
<reference evidence="10" key="1">
    <citation type="submission" date="2006-06" db="EMBL/GenBank/DDBJ databases">
        <title>Complete sequence of chromosome of Chelativorans sp. BNC1.</title>
        <authorList>
            <consortium name="US DOE Joint Genome Institute"/>
            <person name="Copeland A."/>
            <person name="Lucas S."/>
            <person name="Lapidus A."/>
            <person name="Barry K."/>
            <person name="Detter J.C."/>
            <person name="Glavina del Rio T."/>
            <person name="Hammon N."/>
            <person name="Israni S."/>
            <person name="Dalin E."/>
            <person name="Tice H."/>
            <person name="Pitluck S."/>
            <person name="Chertkov O."/>
            <person name="Brettin T."/>
            <person name="Bruce D."/>
            <person name="Han C."/>
            <person name="Tapia R."/>
            <person name="Gilna P."/>
            <person name="Schmutz J."/>
            <person name="Larimer F."/>
            <person name="Land M."/>
            <person name="Hauser L."/>
            <person name="Kyrpides N."/>
            <person name="Mikhailova N."/>
            <person name="Richardson P."/>
        </authorList>
    </citation>
    <scope>NUCLEOTIDE SEQUENCE</scope>
    <source>
        <strain evidence="10">BNC1</strain>
    </source>
</reference>
<sequence length="266" mass="28502" precursor="true">MHSLAFPPLDCSRPRLSRLGAVLLAFALCAFLSACKVPLYSGLSEQEANDMLGKLLEYDIDATKQADKDNYITLLVDEAQFGQAVDLLKSFGLPRPQFETIGKVFTGDGLVTSPVKEWARLNFALSQELSKMVSSIPGVVLAEVQIANPRKTTPFDEVPPPSASVLAIVNRSAVTAELVPRIRQLVAHSIENVQYEKVGVVVLPVDPPPPPTIEFVSLGGVAIRKGGEERAVLLAGGIAVFSLVLGAAAALSVGTYLRSRRKERVG</sequence>
<evidence type="ECO:0000256" key="2">
    <source>
        <dbReference type="ARBA" id="ARBA00009509"/>
    </source>
</evidence>
<feature type="transmembrane region" description="Helical" evidence="8">
    <location>
        <begin position="231"/>
        <end position="257"/>
    </location>
</feature>
<evidence type="ECO:0000313" key="10">
    <source>
        <dbReference type="EMBL" id="ABG61509.1"/>
    </source>
</evidence>
<comment type="similarity">
    <text evidence="2 8">Belongs to the YscJ lipoprotein family.</text>
</comment>
<dbReference type="GO" id="GO:0009279">
    <property type="term" value="C:cell outer membrane"/>
    <property type="evidence" value="ECO:0007669"/>
    <property type="project" value="UniProtKB-SubCell"/>
</dbReference>
<keyword evidence="3 8" id="KW-0732">Signal</keyword>
<evidence type="ECO:0000256" key="7">
    <source>
        <dbReference type="ARBA" id="ARBA00023288"/>
    </source>
</evidence>
<evidence type="ECO:0000256" key="5">
    <source>
        <dbReference type="ARBA" id="ARBA00023139"/>
    </source>
</evidence>
<dbReference type="Pfam" id="PF01514">
    <property type="entry name" value="YscJ_FliF"/>
    <property type="match status" value="1"/>
</dbReference>
<protein>
    <recommendedName>
        <fullName evidence="8">Lipoprotein</fullName>
    </recommendedName>
</protein>
<keyword evidence="6 8" id="KW-0998">Cell outer membrane</keyword>
<keyword evidence="4 8" id="KW-0472">Membrane</keyword>